<evidence type="ECO:0008006" key="3">
    <source>
        <dbReference type="Google" id="ProtNLM"/>
    </source>
</evidence>
<dbReference type="Proteomes" id="UP001415857">
    <property type="component" value="Unassembled WGS sequence"/>
</dbReference>
<proteinExistence type="predicted"/>
<sequence>MKNNKGKIGWMSVKLDLEKAYDRLEWPFIKAVMAKFGFDNKFISWIMSCIESASFSILLNGVPKDDCIIYANATIPACRNILKVLQEFGNASGQKPIYTTANLNMYWSIGSAPQPDIFSAANSYTIWSGHFPHRTGSNT</sequence>
<dbReference type="PANTHER" id="PTHR33116">
    <property type="entry name" value="REVERSE TRANSCRIPTASE ZINC-BINDING DOMAIN-CONTAINING PROTEIN-RELATED-RELATED"/>
    <property type="match status" value="1"/>
</dbReference>
<evidence type="ECO:0000313" key="1">
    <source>
        <dbReference type="EMBL" id="KAK9274238.1"/>
    </source>
</evidence>
<keyword evidence="2" id="KW-1185">Reference proteome</keyword>
<organism evidence="1 2">
    <name type="scientific">Liquidambar formosana</name>
    <name type="common">Formosan gum</name>
    <dbReference type="NCBI Taxonomy" id="63359"/>
    <lineage>
        <taxon>Eukaryota</taxon>
        <taxon>Viridiplantae</taxon>
        <taxon>Streptophyta</taxon>
        <taxon>Embryophyta</taxon>
        <taxon>Tracheophyta</taxon>
        <taxon>Spermatophyta</taxon>
        <taxon>Magnoliopsida</taxon>
        <taxon>eudicotyledons</taxon>
        <taxon>Gunneridae</taxon>
        <taxon>Pentapetalae</taxon>
        <taxon>Saxifragales</taxon>
        <taxon>Altingiaceae</taxon>
        <taxon>Liquidambar</taxon>
    </lineage>
</organism>
<name>A0AAP0WNA3_LIQFO</name>
<protein>
    <recommendedName>
        <fullName evidence="3">Reverse transcriptase domain-containing protein</fullName>
    </recommendedName>
</protein>
<accession>A0AAP0WNA3</accession>
<comment type="caution">
    <text evidence="1">The sequence shown here is derived from an EMBL/GenBank/DDBJ whole genome shotgun (WGS) entry which is preliminary data.</text>
</comment>
<evidence type="ECO:0000313" key="2">
    <source>
        <dbReference type="Proteomes" id="UP001415857"/>
    </source>
</evidence>
<dbReference type="PANTHER" id="PTHR33116:SF78">
    <property type="entry name" value="OS12G0587133 PROTEIN"/>
    <property type="match status" value="1"/>
</dbReference>
<reference evidence="1 2" key="1">
    <citation type="journal article" date="2024" name="Plant J.">
        <title>Genome sequences and population genomics reveal climatic adaptation and genomic divergence between two closely related sweetgum species.</title>
        <authorList>
            <person name="Xu W.Q."/>
            <person name="Ren C.Q."/>
            <person name="Zhang X.Y."/>
            <person name="Comes H.P."/>
            <person name="Liu X.H."/>
            <person name="Li Y.G."/>
            <person name="Kettle C.J."/>
            <person name="Jalonen R."/>
            <person name="Gaisberger H."/>
            <person name="Ma Y.Z."/>
            <person name="Qiu Y.X."/>
        </authorList>
    </citation>
    <scope>NUCLEOTIDE SEQUENCE [LARGE SCALE GENOMIC DNA]</scope>
    <source>
        <strain evidence="1">Hangzhou</strain>
    </source>
</reference>
<gene>
    <name evidence="1" type="ORF">L1049_019052</name>
</gene>
<dbReference type="EMBL" id="JBBPBK010000012">
    <property type="protein sequence ID" value="KAK9274238.1"/>
    <property type="molecule type" value="Genomic_DNA"/>
</dbReference>
<dbReference type="AlphaFoldDB" id="A0AAP0WNA3"/>